<feature type="transmembrane region" description="Helical" evidence="1">
    <location>
        <begin position="179"/>
        <end position="199"/>
    </location>
</feature>
<evidence type="ECO:0000313" key="5">
    <source>
        <dbReference type="Proteomes" id="UP000591058"/>
    </source>
</evidence>
<dbReference type="AlphaFoldDB" id="A0A2H4VAD8"/>
<dbReference type="Proteomes" id="UP000232806">
    <property type="component" value="Chromosome"/>
</dbReference>
<sequence length="247" mass="28015">MKLKVILNDAMRFAVSDWYNFLVLGVILLLVDHLIDLSAPSLIDGFWDIFLVLVIIFLSFIEVGYGFRIVEETVEGSCRPPGFHNLRNLFWHGIKESLVLIAYFIIPLILAVFGISEFVELINLDLSPLITDYSLVLVIIFFLCFNIMLQGAILTMAHHEGSIRSGFNLPLVFRKIRKVGLKNMLIVSIITIVVLYIVKQIIFDTLHGLPYPESMVSEIISTLIIAPFLMIFTTRLVGLMDVPVDEE</sequence>
<dbReference type="OrthoDB" id="71133at2157"/>
<keyword evidence="1" id="KW-1133">Transmembrane helix</keyword>
<feature type="transmembrane region" description="Helical" evidence="1">
    <location>
        <begin position="49"/>
        <end position="67"/>
    </location>
</feature>
<dbReference type="EMBL" id="CP017766">
    <property type="protein sequence ID" value="AUB55040.1"/>
    <property type="molecule type" value="Genomic_DNA"/>
</dbReference>
<organism evidence="2 4">
    <name type="scientific">Methanobacterium subterraneum</name>
    <dbReference type="NCBI Taxonomy" id="59277"/>
    <lineage>
        <taxon>Archaea</taxon>
        <taxon>Methanobacteriati</taxon>
        <taxon>Methanobacteriota</taxon>
        <taxon>Methanomada group</taxon>
        <taxon>Methanobacteria</taxon>
        <taxon>Methanobacteriales</taxon>
        <taxon>Methanobacteriaceae</taxon>
        <taxon>Methanobacterium</taxon>
    </lineage>
</organism>
<feature type="transmembrane region" description="Helical" evidence="1">
    <location>
        <begin position="21"/>
        <end position="43"/>
    </location>
</feature>
<proteinExistence type="predicted"/>
<dbReference type="GeneID" id="35120478"/>
<protein>
    <submittedName>
        <fullName evidence="3">DUF4013 domain-containing protein</fullName>
    </submittedName>
</protein>
<feature type="transmembrane region" description="Helical" evidence="1">
    <location>
        <begin position="135"/>
        <end position="158"/>
    </location>
</feature>
<dbReference type="EMBL" id="JABBYL010000033">
    <property type="protein sequence ID" value="NMO10005.1"/>
    <property type="molecule type" value="Genomic_DNA"/>
</dbReference>
<dbReference type="Pfam" id="PF13197">
    <property type="entry name" value="DUF4013"/>
    <property type="match status" value="1"/>
</dbReference>
<evidence type="ECO:0000313" key="3">
    <source>
        <dbReference type="EMBL" id="NMO10005.1"/>
    </source>
</evidence>
<feature type="transmembrane region" description="Helical" evidence="1">
    <location>
        <begin position="97"/>
        <end position="115"/>
    </location>
</feature>
<dbReference type="InterPro" id="IPR025098">
    <property type="entry name" value="DUF4013"/>
</dbReference>
<keyword evidence="1" id="KW-0472">Membrane</keyword>
<keyword evidence="1" id="KW-0812">Transmembrane</keyword>
<evidence type="ECO:0000313" key="4">
    <source>
        <dbReference type="Proteomes" id="UP000232806"/>
    </source>
</evidence>
<dbReference type="Proteomes" id="UP000591058">
    <property type="component" value="Unassembled WGS sequence"/>
</dbReference>
<dbReference type="RefSeq" id="WP_100905017.1">
    <property type="nucleotide sequence ID" value="NZ_CP017766.1"/>
</dbReference>
<evidence type="ECO:0000313" key="2">
    <source>
        <dbReference type="EMBL" id="AUB55040.1"/>
    </source>
</evidence>
<reference evidence="3 5" key="2">
    <citation type="submission" date="2020-04" db="EMBL/GenBank/DDBJ databases">
        <title>Draft genome of Methanobacterium subterraneum isolated from animal feces.</title>
        <authorList>
            <person name="Ouboter H.T."/>
            <person name="Berger S."/>
            <person name="Gungor E."/>
            <person name="Jetten M.S.M."/>
            <person name="Welte C.U."/>
        </authorList>
    </citation>
    <scope>NUCLEOTIDE SEQUENCE [LARGE SCALE GENOMIC DNA]</scope>
    <source>
        <strain evidence="3">HO_2020</strain>
    </source>
</reference>
<feature type="transmembrane region" description="Helical" evidence="1">
    <location>
        <begin position="219"/>
        <end position="238"/>
    </location>
</feature>
<evidence type="ECO:0000256" key="1">
    <source>
        <dbReference type="SAM" id="Phobius"/>
    </source>
</evidence>
<accession>A0A2H4VAD8</accession>
<reference evidence="2 4" key="1">
    <citation type="submission" date="2016-10" db="EMBL/GenBank/DDBJ databases">
        <title>Comparative genomics between deep and shallow subseafloor isolates.</title>
        <authorList>
            <person name="Ishii S."/>
            <person name="Miller J.R."/>
            <person name="Sutton G."/>
            <person name="Suzuki S."/>
            <person name="Methe B."/>
            <person name="Inagaki F."/>
            <person name="Imachi H."/>
        </authorList>
    </citation>
    <scope>NUCLEOTIDE SEQUENCE [LARGE SCALE GENOMIC DNA]</scope>
    <source>
        <strain evidence="2 4">MO-MB1</strain>
    </source>
</reference>
<gene>
    <name evidence="2" type="ORF">BK007_02755</name>
    <name evidence="3" type="ORF">HG719_09240</name>
</gene>
<name>A0A2H4VAD8_9EURY</name>